<evidence type="ECO:0000256" key="3">
    <source>
        <dbReference type="ARBA" id="ARBA00004305"/>
    </source>
</evidence>
<comment type="catalytic activity">
    <reaction evidence="24">
        <text>alpha-NAD(+) + H2O = ADP-D-ribose + nicotinamide + H(+)</text>
        <dbReference type="Rhea" id="RHEA:68792"/>
        <dbReference type="ChEBI" id="CHEBI:15377"/>
        <dbReference type="ChEBI" id="CHEBI:15378"/>
        <dbReference type="ChEBI" id="CHEBI:17154"/>
        <dbReference type="ChEBI" id="CHEBI:57967"/>
        <dbReference type="ChEBI" id="CHEBI:77017"/>
    </reaction>
</comment>
<evidence type="ECO:0000256" key="21">
    <source>
        <dbReference type="ARBA" id="ARBA00042850"/>
    </source>
</evidence>
<feature type="binding site" evidence="25">
    <location>
        <position position="62"/>
    </location>
    <ligand>
        <name>Mg(2+)</name>
        <dbReference type="ChEBI" id="CHEBI:18420"/>
        <label>1</label>
    </ligand>
</feature>
<dbReference type="PANTHER" id="PTHR16222">
    <property type="entry name" value="ADP-RIBOSYLGLYCOHYDROLASE"/>
    <property type="match status" value="1"/>
</dbReference>
<evidence type="ECO:0000256" key="20">
    <source>
        <dbReference type="ARBA" id="ARBA00042722"/>
    </source>
</evidence>
<dbReference type="Gene3D" id="1.10.4080.10">
    <property type="entry name" value="ADP-ribosylation/Crystallin J1"/>
    <property type="match status" value="1"/>
</dbReference>
<accession>T2M4I4</accession>
<dbReference type="KEGG" id="hmg:100199172"/>
<dbReference type="Pfam" id="PF03747">
    <property type="entry name" value="ADP_ribosyl_GH"/>
    <property type="match status" value="1"/>
</dbReference>
<evidence type="ECO:0000313" key="26">
    <source>
        <dbReference type="EMBL" id="CDG66971.1"/>
    </source>
</evidence>
<evidence type="ECO:0000256" key="25">
    <source>
        <dbReference type="PIRSR" id="PIRSR605502-1"/>
    </source>
</evidence>
<evidence type="ECO:0000256" key="16">
    <source>
        <dbReference type="ARBA" id="ARBA00023242"/>
    </source>
</evidence>
<comment type="subcellular location">
    <subcellularLocation>
        <location evidence="2">Chromosome</location>
    </subcellularLocation>
    <subcellularLocation>
        <location evidence="4">Cytoplasm</location>
    </subcellularLocation>
    <subcellularLocation>
        <location evidence="3">Mitochondrion matrix</location>
    </subcellularLocation>
    <subcellularLocation>
        <location evidence="1">Nucleus</location>
    </subcellularLocation>
</comment>
<keyword evidence="13 25" id="KW-0460">Magnesium</keyword>
<name>T2M4I4_HYDVU</name>
<dbReference type="GO" id="GO:0046872">
    <property type="term" value="F:metal ion binding"/>
    <property type="evidence" value="ECO:0007669"/>
    <property type="project" value="UniProtKB-KW"/>
</dbReference>
<dbReference type="OrthoDB" id="410104at2759"/>
<evidence type="ECO:0000256" key="7">
    <source>
        <dbReference type="ARBA" id="ARBA00012255"/>
    </source>
</evidence>
<evidence type="ECO:0000256" key="8">
    <source>
        <dbReference type="ARBA" id="ARBA00022454"/>
    </source>
</evidence>
<protein>
    <recommendedName>
        <fullName evidence="17">ADP-ribosylhydrolase ARH3</fullName>
        <ecNumber evidence="7">3.2.1.143</ecNumber>
    </recommendedName>
    <alternativeName>
        <fullName evidence="18">ADP-ribose glycohydrolase ARH3</fullName>
    </alternativeName>
    <alternativeName>
        <fullName evidence="19">ADP-ribosylhydrolase 3</fullName>
    </alternativeName>
    <alternativeName>
        <fullName evidence="22">O-acetyl-ADP-ribose deacetylase ARH3</fullName>
    </alternativeName>
    <alternativeName>
        <fullName evidence="23">Poly(ADP-ribose) glycohydrolase ARH3</fullName>
    </alternativeName>
    <alternativeName>
        <fullName evidence="21">[Protein ADP-ribosylarginine] hydrolase-like protein 2</fullName>
    </alternativeName>
    <alternativeName>
        <fullName evidence="20">[Protein ADP-ribosylserine] hydrolase</fullName>
    </alternativeName>
</protein>
<evidence type="ECO:0000256" key="23">
    <source>
        <dbReference type="ARBA" id="ARBA00043193"/>
    </source>
</evidence>
<keyword evidence="12 26" id="KW-0378">Hydrolase</keyword>
<evidence type="ECO:0000256" key="15">
    <source>
        <dbReference type="ARBA" id="ARBA00023204"/>
    </source>
</evidence>
<dbReference type="OMA" id="HMEHVEA"/>
<evidence type="ECO:0000256" key="9">
    <source>
        <dbReference type="ARBA" id="ARBA00022490"/>
    </source>
</evidence>
<dbReference type="FunFam" id="1.10.4080.10:FF:000001">
    <property type="entry name" value="ADP-ribose glycohydrolase ARH3"/>
    <property type="match status" value="1"/>
</dbReference>
<evidence type="ECO:0000256" key="6">
    <source>
        <dbReference type="ARBA" id="ARBA00011245"/>
    </source>
</evidence>
<dbReference type="GO" id="GO:0005634">
    <property type="term" value="C:nucleus"/>
    <property type="evidence" value="ECO:0007669"/>
    <property type="project" value="UniProtKB-SubCell"/>
</dbReference>
<dbReference type="AlphaFoldDB" id="T2M4I4"/>
<dbReference type="GO" id="GO:0004649">
    <property type="term" value="F:poly(ADP-ribose) glycohydrolase activity"/>
    <property type="evidence" value="ECO:0007669"/>
    <property type="project" value="UniProtKB-EC"/>
</dbReference>
<evidence type="ECO:0000256" key="17">
    <source>
        <dbReference type="ARBA" id="ARBA00041057"/>
    </source>
</evidence>
<evidence type="ECO:0000256" key="1">
    <source>
        <dbReference type="ARBA" id="ARBA00004123"/>
    </source>
</evidence>
<keyword evidence="11" id="KW-0227">DNA damage</keyword>
<dbReference type="EMBL" id="HAAD01000739">
    <property type="protein sequence ID" value="CDG66971.1"/>
    <property type="molecule type" value="mRNA"/>
</dbReference>
<dbReference type="PANTHER" id="PTHR16222:SF24">
    <property type="entry name" value="ADP-RIBOSYLHYDROLASE ARH3"/>
    <property type="match status" value="1"/>
</dbReference>
<evidence type="ECO:0000256" key="14">
    <source>
        <dbReference type="ARBA" id="ARBA00023128"/>
    </source>
</evidence>
<feature type="binding site" evidence="25">
    <location>
        <position position="61"/>
    </location>
    <ligand>
        <name>Mg(2+)</name>
        <dbReference type="ChEBI" id="CHEBI:18420"/>
        <label>1</label>
    </ligand>
</feature>
<dbReference type="GO" id="GO:0005694">
    <property type="term" value="C:chromosome"/>
    <property type="evidence" value="ECO:0007669"/>
    <property type="project" value="UniProtKB-SubCell"/>
</dbReference>
<feature type="binding site" evidence="25">
    <location>
        <position position="308"/>
    </location>
    <ligand>
        <name>Mg(2+)</name>
        <dbReference type="ChEBI" id="CHEBI:18420"/>
        <label>1</label>
    </ligand>
</feature>
<comment type="similarity">
    <text evidence="5">Belongs to the ADP-ribosylglycohydrolase family.</text>
</comment>
<dbReference type="GO" id="GO:0005759">
    <property type="term" value="C:mitochondrial matrix"/>
    <property type="evidence" value="ECO:0007669"/>
    <property type="project" value="UniProtKB-SubCell"/>
</dbReference>
<proteinExistence type="evidence at transcript level"/>
<evidence type="ECO:0000256" key="19">
    <source>
        <dbReference type="ARBA" id="ARBA00042471"/>
    </source>
</evidence>
<comment type="subunit">
    <text evidence="6">Monomer.</text>
</comment>
<evidence type="ECO:0000256" key="5">
    <source>
        <dbReference type="ARBA" id="ARBA00010702"/>
    </source>
</evidence>
<dbReference type="InterPro" id="IPR050792">
    <property type="entry name" value="ADP-ribosylglycohydrolase"/>
</dbReference>
<keyword evidence="9" id="KW-0963">Cytoplasm</keyword>
<keyword evidence="15" id="KW-0234">DNA repair</keyword>
<dbReference type="SUPFAM" id="SSF101478">
    <property type="entry name" value="ADP-ribosylglycohydrolase"/>
    <property type="match status" value="1"/>
</dbReference>
<evidence type="ECO:0000256" key="4">
    <source>
        <dbReference type="ARBA" id="ARBA00004496"/>
    </source>
</evidence>
<feature type="binding site" evidence="25">
    <location>
        <position position="306"/>
    </location>
    <ligand>
        <name>Mg(2+)</name>
        <dbReference type="ChEBI" id="CHEBI:18420"/>
        <label>1</label>
    </ligand>
</feature>
<comment type="cofactor">
    <cofactor evidence="25">
        <name>Mg(2+)</name>
        <dbReference type="ChEBI" id="CHEBI:18420"/>
    </cofactor>
    <text evidence="25">Binds 2 magnesium ions per subunit.</text>
</comment>
<dbReference type="InterPro" id="IPR005502">
    <property type="entry name" value="Ribosyl_crysJ1"/>
</dbReference>
<dbReference type="GO" id="GO:0140290">
    <property type="term" value="P:peptidyl-serine ADP-deribosylation"/>
    <property type="evidence" value="ECO:0007669"/>
    <property type="project" value="UniProtKB-ARBA"/>
</dbReference>
<evidence type="ECO:0000256" key="13">
    <source>
        <dbReference type="ARBA" id="ARBA00022842"/>
    </source>
</evidence>
<sequence length="354" mass="39769">MLKIARDRFQGCLVGSVIGDCLGAPFEMQNWNENGIPRQKILSVINPKELADRSIQLKYTDDTAMAKSVCSSLLQCKEFDAVDMAKRFTEEYFKEPDRGYGSNIVFIFEQWKNAMKTELNLKNVLYPSTSQFDGKGSYGNGAAMRVSCIALFTLSLEDCIELAKKASILTHSNKNGYNGAILQALSVRKAIRASCDIDPIVFVDELIDEMKHVESFSGEVKRNTESLYDWTRSQSFSFTHQLEIIKKLLIVNNTESKENDIKLVNSVLGRDISAQQAVPAALYSFLRNLKFGFEETLYYAISLGGDTDTIAAMCGAIAGSYYGLKSIPQSWFDVCEFSKEMQQFADDFFELHKS</sequence>
<keyword evidence="10 25" id="KW-0479">Metal-binding</keyword>
<evidence type="ECO:0000256" key="24">
    <source>
        <dbReference type="ARBA" id="ARBA00049015"/>
    </source>
</evidence>
<gene>
    <name evidence="26" type="primary">ADPRHL2</name>
</gene>
<dbReference type="InterPro" id="IPR036705">
    <property type="entry name" value="Ribosyl_crysJ1_sf"/>
</dbReference>
<evidence type="ECO:0000256" key="11">
    <source>
        <dbReference type="ARBA" id="ARBA00022763"/>
    </source>
</evidence>
<organism evidence="26">
    <name type="scientific">Hydra vulgaris</name>
    <name type="common">Hydra</name>
    <name type="synonym">Hydra attenuata</name>
    <dbReference type="NCBI Taxonomy" id="6087"/>
    <lineage>
        <taxon>Eukaryota</taxon>
        <taxon>Metazoa</taxon>
        <taxon>Cnidaria</taxon>
        <taxon>Hydrozoa</taxon>
        <taxon>Hydroidolina</taxon>
        <taxon>Anthoathecata</taxon>
        <taxon>Aplanulata</taxon>
        <taxon>Hydridae</taxon>
        <taxon>Hydra</taxon>
    </lineage>
</organism>
<dbReference type="GO" id="GO:0006281">
    <property type="term" value="P:DNA repair"/>
    <property type="evidence" value="ECO:0007669"/>
    <property type="project" value="UniProtKB-KW"/>
</dbReference>
<evidence type="ECO:0000256" key="18">
    <source>
        <dbReference type="ARBA" id="ARBA00042398"/>
    </source>
</evidence>
<feature type="binding site" evidence="25">
    <location>
        <position position="60"/>
    </location>
    <ligand>
        <name>Mg(2+)</name>
        <dbReference type="ChEBI" id="CHEBI:18420"/>
        <label>1</label>
    </ligand>
</feature>
<dbReference type="EC" id="3.2.1.143" evidence="7"/>
<keyword evidence="8" id="KW-0158">Chromosome</keyword>
<evidence type="ECO:0000256" key="2">
    <source>
        <dbReference type="ARBA" id="ARBA00004286"/>
    </source>
</evidence>
<keyword evidence="16" id="KW-0539">Nucleus</keyword>
<evidence type="ECO:0000256" key="22">
    <source>
        <dbReference type="ARBA" id="ARBA00043187"/>
    </source>
</evidence>
<evidence type="ECO:0000256" key="12">
    <source>
        <dbReference type="ARBA" id="ARBA00022801"/>
    </source>
</evidence>
<feature type="binding site" evidence="25">
    <location>
        <position position="309"/>
    </location>
    <ligand>
        <name>Mg(2+)</name>
        <dbReference type="ChEBI" id="CHEBI:18420"/>
        <label>1</label>
    </ligand>
</feature>
<reference evidence="26" key="1">
    <citation type="journal article" date="2013" name="Genome Biol. Evol.">
        <title>Punctuated emergences of genetic and phenotypic innovations in eumetazoan, bilaterian, euteleostome, and hominidae ancestors.</title>
        <authorList>
            <person name="Wenger Y."/>
            <person name="Galliot B."/>
        </authorList>
    </citation>
    <scope>NUCLEOTIDE SEQUENCE</scope>
    <source>
        <tissue evidence="26">Whole animals</tissue>
    </source>
</reference>
<keyword evidence="14" id="KW-0496">Mitochondrion</keyword>
<evidence type="ECO:0000256" key="10">
    <source>
        <dbReference type="ARBA" id="ARBA00022723"/>
    </source>
</evidence>